<keyword evidence="3" id="KW-1185">Reference proteome</keyword>
<evidence type="ECO:0000313" key="2">
    <source>
        <dbReference type="EMBL" id="SUU37215.1"/>
    </source>
</evidence>
<evidence type="ECO:0000313" key="1">
    <source>
        <dbReference type="EMBL" id="OZN24029.1"/>
    </source>
</evidence>
<evidence type="ECO:0000313" key="4">
    <source>
        <dbReference type="Proteomes" id="UP000254507"/>
    </source>
</evidence>
<dbReference type="InParanoid" id="A0A263HAV1"/>
<reference evidence="2 4" key="2">
    <citation type="submission" date="2018-06" db="EMBL/GenBank/DDBJ databases">
        <authorList>
            <consortium name="Pathogen Informatics"/>
            <person name="Doyle S."/>
        </authorList>
    </citation>
    <scope>NUCLEOTIDE SEQUENCE [LARGE SCALE GENOMIC DNA]</scope>
    <source>
        <strain evidence="2 4">NCTC10851</strain>
    </source>
</reference>
<dbReference type="Proteomes" id="UP000254507">
    <property type="component" value="Unassembled WGS sequence"/>
</dbReference>
<organism evidence="2 4">
    <name type="scientific">Actinobacillus seminis</name>
    <dbReference type="NCBI Taxonomy" id="722"/>
    <lineage>
        <taxon>Bacteria</taxon>
        <taxon>Pseudomonadati</taxon>
        <taxon>Pseudomonadota</taxon>
        <taxon>Gammaproteobacteria</taxon>
        <taxon>Pasteurellales</taxon>
        <taxon>Pasteurellaceae</taxon>
        <taxon>Actinobacillus</taxon>
    </lineage>
</organism>
<sequence length="78" mass="9271">MRLIIVLFMSIFILSGCPFSSNSYFVRWWNGNLPLSDKERKAWKDCLDEAKLQYPDSIDPLGKEQLRYERECMTKKGY</sequence>
<dbReference type="RefSeq" id="WP_094947985.1">
    <property type="nucleotide sequence ID" value="NZ_NLFK01000020.1"/>
</dbReference>
<name>A0A263HAV1_9PAST</name>
<dbReference type="EMBL" id="UFSB01000001">
    <property type="protein sequence ID" value="SUU37215.1"/>
    <property type="molecule type" value="Genomic_DNA"/>
</dbReference>
<dbReference type="AlphaFoldDB" id="A0A263HAV1"/>
<dbReference type="PROSITE" id="PS51257">
    <property type="entry name" value="PROKAR_LIPOPROTEIN"/>
    <property type="match status" value="1"/>
</dbReference>
<reference evidence="1 3" key="1">
    <citation type="submission" date="2017-07" db="EMBL/GenBank/DDBJ databases">
        <title>Virulence factors identified in Actinobacillus seminis.</title>
        <authorList>
            <person name="Negrete-Abascal E."/>
            <person name="Vaca-Pacheco S."/>
            <person name="Montes-Garcia F."/>
            <person name="Leyto-Gil A.M."/>
            <person name="Fragoso-Garcia E."/>
            <person name="Carvente-Garcia R."/>
            <person name="Perez-Agueros S."/>
            <person name="Castelan-Sanchez H.G."/>
            <person name="Garcia-Molina A."/>
            <person name="Villamar T.E."/>
            <person name="Vazquez-Cruz C."/>
        </authorList>
    </citation>
    <scope>NUCLEOTIDE SEQUENCE [LARGE SCALE GENOMIC DNA]</scope>
    <source>
        <strain evidence="1 3">ATCC 15768</strain>
    </source>
</reference>
<proteinExistence type="predicted"/>
<protein>
    <recommendedName>
        <fullName evidence="5">Lipoprotein</fullName>
    </recommendedName>
</protein>
<gene>
    <name evidence="1" type="ORF">CFY87_11320</name>
    <name evidence="2" type="ORF">NCTC10851_01486</name>
</gene>
<evidence type="ECO:0000313" key="3">
    <source>
        <dbReference type="Proteomes" id="UP000215738"/>
    </source>
</evidence>
<dbReference type="EMBL" id="NLFK01000020">
    <property type="protein sequence ID" value="OZN24029.1"/>
    <property type="molecule type" value="Genomic_DNA"/>
</dbReference>
<dbReference type="OrthoDB" id="5687929at2"/>
<accession>A0A263HAV1</accession>
<evidence type="ECO:0008006" key="5">
    <source>
        <dbReference type="Google" id="ProtNLM"/>
    </source>
</evidence>
<dbReference type="Proteomes" id="UP000215738">
    <property type="component" value="Unassembled WGS sequence"/>
</dbReference>